<keyword evidence="3 7" id="KW-1134">Transmembrane beta strand</keyword>
<protein>
    <submittedName>
        <fullName evidence="10">Outer membrane cobalamin receptor</fullName>
    </submittedName>
</protein>
<dbReference type="AlphaFoldDB" id="A0A2T5BW02"/>
<accession>A0A2T5BW02</accession>
<keyword evidence="10" id="KW-0675">Receptor</keyword>
<gene>
    <name evidence="10" type="ORF">C8N47_1343</name>
</gene>
<evidence type="ECO:0000256" key="1">
    <source>
        <dbReference type="ARBA" id="ARBA00004571"/>
    </source>
</evidence>
<evidence type="ECO:0000256" key="2">
    <source>
        <dbReference type="ARBA" id="ARBA00022448"/>
    </source>
</evidence>
<dbReference type="PROSITE" id="PS52016">
    <property type="entry name" value="TONB_DEPENDENT_REC_3"/>
    <property type="match status" value="1"/>
</dbReference>
<keyword evidence="4 7" id="KW-0812">Transmembrane</keyword>
<dbReference type="Gene3D" id="2.40.170.20">
    <property type="entry name" value="TonB-dependent receptor, beta-barrel domain"/>
    <property type="match status" value="1"/>
</dbReference>
<evidence type="ECO:0000256" key="8">
    <source>
        <dbReference type="SAM" id="MobiDB-lite"/>
    </source>
</evidence>
<dbReference type="Proteomes" id="UP000243525">
    <property type="component" value="Unassembled WGS sequence"/>
</dbReference>
<dbReference type="Pfam" id="PF07715">
    <property type="entry name" value="Plug"/>
    <property type="match status" value="1"/>
</dbReference>
<dbReference type="InterPro" id="IPR037066">
    <property type="entry name" value="Plug_dom_sf"/>
</dbReference>
<feature type="domain" description="TonB-dependent receptor plug" evidence="9">
    <location>
        <begin position="219"/>
        <end position="304"/>
    </location>
</feature>
<comment type="similarity">
    <text evidence="7">Belongs to the TonB-dependent receptor family.</text>
</comment>
<keyword evidence="2 7" id="KW-0813">Transport</keyword>
<dbReference type="SUPFAM" id="SSF56935">
    <property type="entry name" value="Porins"/>
    <property type="match status" value="1"/>
</dbReference>
<dbReference type="Gene3D" id="3.55.50.30">
    <property type="match status" value="1"/>
</dbReference>
<dbReference type="InterPro" id="IPR012910">
    <property type="entry name" value="Plug_dom"/>
</dbReference>
<keyword evidence="6 7" id="KW-0998">Cell outer membrane</keyword>
<evidence type="ECO:0000256" key="3">
    <source>
        <dbReference type="ARBA" id="ARBA00022452"/>
    </source>
</evidence>
<comment type="caution">
    <text evidence="10">The sequence shown here is derived from an EMBL/GenBank/DDBJ whole genome shotgun (WGS) entry which is preliminary data.</text>
</comment>
<evidence type="ECO:0000256" key="6">
    <source>
        <dbReference type="ARBA" id="ARBA00023237"/>
    </source>
</evidence>
<evidence type="ECO:0000256" key="5">
    <source>
        <dbReference type="ARBA" id="ARBA00023136"/>
    </source>
</evidence>
<evidence type="ECO:0000256" key="4">
    <source>
        <dbReference type="ARBA" id="ARBA00022692"/>
    </source>
</evidence>
<feature type="region of interest" description="Disordered" evidence="8">
    <location>
        <begin position="431"/>
        <end position="451"/>
    </location>
</feature>
<evidence type="ECO:0000259" key="9">
    <source>
        <dbReference type="Pfam" id="PF07715"/>
    </source>
</evidence>
<sequence>MIRGTLCILFLLLVLTRLAQPDRPISVNVKDKPLNEVLHQLRDQYGLQLSYTENELSKYKVSVQKQFETDEETLNFLLNTLPFRLKKAGKVFIIIPLKKGKTGQKSDVHISGQIVESGTREPLSYSNIIINKKKLVADVTGSFNFIASADSSFHLQISHLGYFVFDTVLYTGIDQHFTLKPSITPLPEIKVQNRPIDRSTLIGDIAGNMKINHNIAQYLPGQGDNSIFNLLRLMPGIQATNEQSADLQLSGSQEGQSLMTFDGFTLFGLKNYNNNISIINPFLVKNINIYQGSFPAQYGNRVGGLVQMIGKNGSLQKPTFSFNLNATTVNGMAELPLFRKSSLVIAYRQTYYNLYNSNNFNIYAPTHSKNETTRTPVNFNTNLNGFDVYPDNYRYRDFNAKYTINPNKNDQLYFSLYLGGDKYRLTTLKELKPSNSEDPPETRNPLLVDFSDREKNSQDGFSAFYSKKWSAKISSEFLFSRSSYSREAFQNTQAQAENTTTANTGNELEFSNTAKEYSFRNENRINRKDGKELTFGAGFYTNKASLVNINSYGDSLNLNSEQQFSNTHLYAFVKEHLPIGKKLIIDGGIRFLVANDGNKFIAEPRFSMQYKFTENLKLNVAGGRYHQFMYKLAHVDRDNNYNYFWVTSANSVPVLNATHYCLGLNYYKNSFTANVESYYKKTNNLSRQVFEQHQNAVPGWNSAYINYTGDAKAYGISTYLRKDFGNQAIWTSYNWSKALERLAKEGDALPGYVPAINDQRHEFKIAALLNYKRFYFSSDFVYGSGQKLIRQAFPDNDVSTDYQRVDLALTYKLNWEKSKTEFGVSVLNIFDRKNLSYNHLRSINLSPEFNVVKVYTNAVPLTPTIFLKIVF</sequence>
<comment type="subcellular location">
    <subcellularLocation>
        <location evidence="1 7">Cell outer membrane</location>
        <topology evidence="1 7">Multi-pass membrane protein</topology>
    </subcellularLocation>
</comment>
<organism evidence="10 11">
    <name type="scientific">Mangrovibacterium marinum</name>
    <dbReference type="NCBI Taxonomy" id="1639118"/>
    <lineage>
        <taxon>Bacteria</taxon>
        <taxon>Pseudomonadati</taxon>
        <taxon>Bacteroidota</taxon>
        <taxon>Bacteroidia</taxon>
        <taxon>Marinilabiliales</taxon>
        <taxon>Prolixibacteraceae</taxon>
        <taxon>Mangrovibacterium</taxon>
    </lineage>
</organism>
<dbReference type="EMBL" id="QAAD01000034">
    <property type="protein sequence ID" value="PTN03788.1"/>
    <property type="molecule type" value="Genomic_DNA"/>
</dbReference>
<evidence type="ECO:0000313" key="11">
    <source>
        <dbReference type="Proteomes" id="UP000243525"/>
    </source>
</evidence>
<evidence type="ECO:0000313" key="10">
    <source>
        <dbReference type="EMBL" id="PTN03788.1"/>
    </source>
</evidence>
<dbReference type="InterPro" id="IPR039426">
    <property type="entry name" value="TonB-dep_rcpt-like"/>
</dbReference>
<dbReference type="InterPro" id="IPR036942">
    <property type="entry name" value="Beta-barrel_TonB_sf"/>
</dbReference>
<dbReference type="Gene3D" id="2.170.130.10">
    <property type="entry name" value="TonB-dependent receptor, plug domain"/>
    <property type="match status" value="1"/>
</dbReference>
<reference evidence="10 11" key="1">
    <citation type="submission" date="2018-04" db="EMBL/GenBank/DDBJ databases">
        <title>Genomic Encyclopedia of Archaeal and Bacterial Type Strains, Phase II (KMG-II): from individual species to whole genera.</title>
        <authorList>
            <person name="Goeker M."/>
        </authorList>
    </citation>
    <scope>NUCLEOTIDE SEQUENCE [LARGE SCALE GENOMIC DNA]</scope>
    <source>
        <strain evidence="10 11">DSM 28823</strain>
    </source>
</reference>
<keyword evidence="11" id="KW-1185">Reference proteome</keyword>
<dbReference type="GO" id="GO:0009279">
    <property type="term" value="C:cell outer membrane"/>
    <property type="evidence" value="ECO:0007669"/>
    <property type="project" value="UniProtKB-SubCell"/>
</dbReference>
<name>A0A2T5BW02_9BACT</name>
<evidence type="ECO:0000256" key="7">
    <source>
        <dbReference type="PROSITE-ProRule" id="PRU01360"/>
    </source>
</evidence>
<keyword evidence="5 7" id="KW-0472">Membrane</keyword>
<proteinExistence type="inferred from homology"/>